<feature type="compositionally biased region" description="Basic and acidic residues" evidence="1">
    <location>
        <begin position="233"/>
        <end position="251"/>
    </location>
</feature>
<evidence type="ECO:0000313" key="3">
    <source>
        <dbReference type="Proteomes" id="UP001367676"/>
    </source>
</evidence>
<sequence>MTLLVISSVWKHSISVCGTLDQSEEETAAFHGSSNHVHEGAHSHEDGFCDCNSQGPWQPLFKPSQVVSHDESELDSAHSSENSIASPTNQQIRHLPSDLVPPEFTPGQRQAKKQNHMIHLHLIPHIYVPVLHPVVHPVAYGNQHHDRPLTQETHPYPVYHSSSEEPESDFGHHNDHDRPIMPHHPLDGTSAEQNIHHELSNHINVNVGGGADSSQESEEIHNPGGYPYYPSESHVHHQYEVHEEPTHDPYENHQSASHTKSQILAPNTPLAPRTPPAPMPTRLPSPQIPNMKLQYFNNRNLINKKFMNVPVNMRQLRFMRPPPLGQKETWLLRSARFPPPKTFDFSKHPFFEFKPNRRQTPLVVIPATILKRRDDRILKV</sequence>
<keyword evidence="3" id="KW-1185">Reference proteome</keyword>
<reference evidence="2 3" key="1">
    <citation type="submission" date="2024-03" db="EMBL/GenBank/DDBJ databases">
        <title>Adaptation during the transition from Ophiocordyceps entomopathogen to insect associate is accompanied by gene loss and intensified selection.</title>
        <authorList>
            <person name="Ward C.M."/>
            <person name="Onetto C.A."/>
            <person name="Borneman A.R."/>
        </authorList>
    </citation>
    <scope>NUCLEOTIDE SEQUENCE [LARGE SCALE GENOMIC DNA]</scope>
    <source>
        <strain evidence="2">AWRI1</strain>
        <tissue evidence="2">Single Adult Female</tissue>
    </source>
</reference>
<name>A0AAN9TKS1_9HEMI</name>
<feature type="region of interest" description="Disordered" evidence="1">
    <location>
        <begin position="143"/>
        <end position="190"/>
    </location>
</feature>
<evidence type="ECO:0000256" key="1">
    <source>
        <dbReference type="SAM" id="MobiDB-lite"/>
    </source>
</evidence>
<feature type="compositionally biased region" description="Basic and acidic residues" evidence="1">
    <location>
        <begin position="68"/>
        <end position="78"/>
    </location>
</feature>
<organism evidence="2 3">
    <name type="scientific">Parthenolecanium corni</name>
    <dbReference type="NCBI Taxonomy" id="536013"/>
    <lineage>
        <taxon>Eukaryota</taxon>
        <taxon>Metazoa</taxon>
        <taxon>Ecdysozoa</taxon>
        <taxon>Arthropoda</taxon>
        <taxon>Hexapoda</taxon>
        <taxon>Insecta</taxon>
        <taxon>Pterygota</taxon>
        <taxon>Neoptera</taxon>
        <taxon>Paraneoptera</taxon>
        <taxon>Hemiptera</taxon>
        <taxon>Sternorrhyncha</taxon>
        <taxon>Coccoidea</taxon>
        <taxon>Coccidae</taxon>
        <taxon>Parthenolecanium</taxon>
    </lineage>
</organism>
<feature type="compositionally biased region" description="Pro residues" evidence="1">
    <location>
        <begin position="272"/>
        <end position="287"/>
    </location>
</feature>
<proteinExistence type="predicted"/>
<protein>
    <submittedName>
        <fullName evidence="2">Uncharacterized protein</fullName>
    </submittedName>
</protein>
<feature type="compositionally biased region" description="Basic and acidic residues" evidence="1">
    <location>
        <begin position="169"/>
        <end position="186"/>
    </location>
</feature>
<feature type="compositionally biased region" description="Polar residues" evidence="1">
    <location>
        <begin position="79"/>
        <end position="92"/>
    </location>
</feature>
<gene>
    <name evidence="2" type="ORF">V9T40_002612</name>
</gene>
<accession>A0AAN9TKS1</accession>
<comment type="caution">
    <text evidence="2">The sequence shown here is derived from an EMBL/GenBank/DDBJ whole genome shotgun (WGS) entry which is preliminary data.</text>
</comment>
<dbReference type="AlphaFoldDB" id="A0AAN9TKS1"/>
<dbReference type="Proteomes" id="UP001367676">
    <property type="component" value="Unassembled WGS sequence"/>
</dbReference>
<dbReference type="EMBL" id="JBBCAQ010000022">
    <property type="protein sequence ID" value="KAK7590999.1"/>
    <property type="molecule type" value="Genomic_DNA"/>
</dbReference>
<feature type="region of interest" description="Disordered" evidence="1">
    <location>
        <begin position="68"/>
        <end position="110"/>
    </location>
</feature>
<feature type="compositionally biased region" description="Polar residues" evidence="1">
    <location>
        <begin position="252"/>
        <end position="262"/>
    </location>
</feature>
<feature type="region of interest" description="Disordered" evidence="1">
    <location>
        <begin position="203"/>
        <end position="289"/>
    </location>
</feature>
<evidence type="ECO:0000313" key="2">
    <source>
        <dbReference type="EMBL" id="KAK7590999.1"/>
    </source>
</evidence>